<gene>
    <name evidence="2" type="ORF">EVAR_40940_1</name>
</gene>
<comment type="caution">
    <text evidence="2">The sequence shown here is derived from an EMBL/GenBank/DDBJ whole genome shotgun (WGS) entry which is preliminary data.</text>
</comment>
<dbReference type="Proteomes" id="UP000299102">
    <property type="component" value="Unassembled WGS sequence"/>
</dbReference>
<evidence type="ECO:0000313" key="3">
    <source>
        <dbReference type="Proteomes" id="UP000299102"/>
    </source>
</evidence>
<reference evidence="2 3" key="1">
    <citation type="journal article" date="2019" name="Commun. Biol.">
        <title>The bagworm genome reveals a unique fibroin gene that provides high tensile strength.</title>
        <authorList>
            <person name="Kono N."/>
            <person name="Nakamura H."/>
            <person name="Ohtoshi R."/>
            <person name="Tomita M."/>
            <person name="Numata K."/>
            <person name="Arakawa K."/>
        </authorList>
    </citation>
    <scope>NUCLEOTIDE SEQUENCE [LARGE SCALE GENOMIC DNA]</scope>
</reference>
<feature type="compositionally biased region" description="Low complexity" evidence="1">
    <location>
        <begin position="99"/>
        <end position="110"/>
    </location>
</feature>
<organism evidence="2 3">
    <name type="scientific">Eumeta variegata</name>
    <name type="common">Bagworm moth</name>
    <name type="synonym">Eumeta japonica</name>
    <dbReference type="NCBI Taxonomy" id="151549"/>
    <lineage>
        <taxon>Eukaryota</taxon>
        <taxon>Metazoa</taxon>
        <taxon>Ecdysozoa</taxon>
        <taxon>Arthropoda</taxon>
        <taxon>Hexapoda</taxon>
        <taxon>Insecta</taxon>
        <taxon>Pterygota</taxon>
        <taxon>Neoptera</taxon>
        <taxon>Endopterygota</taxon>
        <taxon>Lepidoptera</taxon>
        <taxon>Glossata</taxon>
        <taxon>Ditrysia</taxon>
        <taxon>Tineoidea</taxon>
        <taxon>Psychidae</taxon>
        <taxon>Oiketicinae</taxon>
        <taxon>Eumeta</taxon>
    </lineage>
</organism>
<dbReference type="AlphaFoldDB" id="A0A4C1X3T1"/>
<dbReference type="EMBL" id="BGZK01000733">
    <property type="protein sequence ID" value="GBP58371.1"/>
    <property type="molecule type" value="Genomic_DNA"/>
</dbReference>
<name>A0A4C1X3T1_EUMVA</name>
<evidence type="ECO:0000256" key="1">
    <source>
        <dbReference type="SAM" id="MobiDB-lite"/>
    </source>
</evidence>
<accession>A0A4C1X3T1</accession>
<keyword evidence="3" id="KW-1185">Reference proteome</keyword>
<proteinExistence type="predicted"/>
<evidence type="ECO:0000313" key="2">
    <source>
        <dbReference type="EMBL" id="GBP58371.1"/>
    </source>
</evidence>
<feature type="region of interest" description="Disordered" evidence="1">
    <location>
        <begin position="86"/>
        <end position="128"/>
    </location>
</feature>
<sequence length="128" mass="13886">MSCGRARPAQTARADARPARCWGTSDYMRANKVTSLRNILSLNPRADPVRETVKTCGLDPVSVSGANVDLRETFKWLEKNDIPPRTELASAGGRGISTRSAHAAPSAARAVFRERPDTEPVNGLPRDT</sequence>
<protein>
    <submittedName>
        <fullName evidence="2">Uncharacterized protein</fullName>
    </submittedName>
</protein>